<dbReference type="EMBL" id="GBXM01052217">
    <property type="protein sequence ID" value="JAH56360.1"/>
    <property type="molecule type" value="Transcribed_RNA"/>
</dbReference>
<accession>A0A0E9TTZ3</accession>
<dbReference type="AlphaFoldDB" id="A0A0E9TTZ3"/>
<organism evidence="1">
    <name type="scientific">Anguilla anguilla</name>
    <name type="common">European freshwater eel</name>
    <name type="synonym">Muraena anguilla</name>
    <dbReference type="NCBI Taxonomy" id="7936"/>
    <lineage>
        <taxon>Eukaryota</taxon>
        <taxon>Metazoa</taxon>
        <taxon>Chordata</taxon>
        <taxon>Craniata</taxon>
        <taxon>Vertebrata</taxon>
        <taxon>Euteleostomi</taxon>
        <taxon>Actinopterygii</taxon>
        <taxon>Neopterygii</taxon>
        <taxon>Teleostei</taxon>
        <taxon>Anguilliformes</taxon>
        <taxon>Anguillidae</taxon>
        <taxon>Anguilla</taxon>
    </lineage>
</organism>
<protein>
    <submittedName>
        <fullName evidence="1">Uncharacterized protein</fullName>
    </submittedName>
</protein>
<reference evidence="1" key="1">
    <citation type="submission" date="2014-11" db="EMBL/GenBank/DDBJ databases">
        <authorList>
            <person name="Amaro Gonzalez C."/>
        </authorList>
    </citation>
    <scope>NUCLEOTIDE SEQUENCE</scope>
</reference>
<name>A0A0E9TTZ3_ANGAN</name>
<evidence type="ECO:0000313" key="1">
    <source>
        <dbReference type="EMBL" id="JAH56360.1"/>
    </source>
</evidence>
<sequence length="23" mass="2527">MFVLPCCFWPWLAFVGGLGQGTP</sequence>
<reference evidence="1" key="2">
    <citation type="journal article" date="2015" name="Fish Shellfish Immunol.">
        <title>Early steps in the European eel (Anguilla anguilla)-Vibrio vulnificus interaction in the gills: Role of the RtxA13 toxin.</title>
        <authorList>
            <person name="Callol A."/>
            <person name="Pajuelo D."/>
            <person name="Ebbesson L."/>
            <person name="Teles M."/>
            <person name="MacKenzie S."/>
            <person name="Amaro C."/>
        </authorList>
    </citation>
    <scope>NUCLEOTIDE SEQUENCE</scope>
</reference>
<proteinExistence type="predicted"/>